<feature type="compositionally biased region" description="Polar residues" evidence="1">
    <location>
        <begin position="276"/>
        <end position="295"/>
    </location>
</feature>
<feature type="region of interest" description="Disordered" evidence="1">
    <location>
        <begin position="271"/>
        <end position="346"/>
    </location>
</feature>
<reference evidence="3" key="1">
    <citation type="submission" date="2022-12" db="EMBL/GenBank/DDBJ databases">
        <authorList>
            <person name="Webb A."/>
        </authorList>
    </citation>
    <scope>NUCLEOTIDE SEQUENCE</scope>
    <source>
        <strain evidence="3">Pd1</strain>
    </source>
</reference>
<accession>A0AAV0VFA7</accession>
<evidence type="ECO:0000313" key="3">
    <source>
        <dbReference type="EMBL" id="CAI5746575.1"/>
    </source>
</evidence>
<gene>
    <name evidence="3" type="ORF">PDE001_LOCUS11554</name>
</gene>
<feature type="region of interest" description="Disordered" evidence="1">
    <location>
        <begin position="361"/>
        <end position="398"/>
    </location>
</feature>
<protein>
    <submittedName>
        <fullName evidence="3">Uncharacterized protein</fullName>
    </submittedName>
</protein>
<evidence type="ECO:0000313" key="4">
    <source>
        <dbReference type="Proteomes" id="UP001162029"/>
    </source>
</evidence>
<dbReference type="AlphaFoldDB" id="A0AAV0VFA7"/>
<evidence type="ECO:0000256" key="1">
    <source>
        <dbReference type="SAM" id="MobiDB-lite"/>
    </source>
</evidence>
<feature type="compositionally biased region" description="Low complexity" evidence="1">
    <location>
        <begin position="85"/>
        <end position="101"/>
    </location>
</feature>
<sequence>MGDVCGADVQKLYLEDPNSEQEPAGYALCSEKGSTCKKNGCSCRKTCKGKVNGSTKYFSVCVMVPKGKECITSGEHHVTCAVGGTSSYSTTSTPKNNLNDNNKNKLNDSSKNEPNTSNKNQLNTSSKNQLTTSTNDQLNNITKSSTTDSATDGTKDSTTDSSTDTTTDSSTGSTMDSYTDSTQNIAKDNTQNSTPTVNTAMVESIKGLNSTSGTSENAFSDAKAASNTSMSSSSINSTVMIVIIIIAVVFVALVSWAIRWYCLRRSKAKSKPSALRNWNTHNPNMTNSTGRSSPSFPAFDRRPREIQTPITGERGLGNQGPQRGRATPRGYKPNSGRGRRNPAIGLAPNRAQSMDRELNCGYNNRNPYMDGPRREPDSGRGRKTFNIDALNGPRDFNEADMQYESNSGRGRRDNYGMYNNEATMRTPSGEPRPKQITSSKPVRAPPNNAAGLSGGTVYTDHNTYDRFAQFAQLAAFEAPPPLPPRPQRPVQSVAVSDAVVKPPAPSVSKYPGFYINESPAATEYDILSPKTARSLARSIASSTTTVLAGCNRPIPLQQRRRQQHSTAIDSYYESSYSNDDNKRGGESRRDESGSERKSKSFGNYDDSFMSEASSMAWSAASGLSDNSYYHAPPSNRGCIPVIGAPRDEDDDDDQSEDAYSDWGQSTQQSAGDFRSTAASFSAVDASFFSVTSDYTASDSASSKAGQCCPLIERGTAS</sequence>
<keyword evidence="2" id="KW-1133">Transmembrane helix</keyword>
<keyword evidence="2" id="KW-0472">Membrane</keyword>
<feature type="compositionally biased region" description="Basic and acidic residues" evidence="1">
    <location>
        <begin position="371"/>
        <end position="380"/>
    </location>
</feature>
<feature type="compositionally biased region" description="Low complexity" evidence="1">
    <location>
        <begin position="569"/>
        <end position="578"/>
    </location>
</feature>
<organism evidence="3 4">
    <name type="scientific">Peronospora destructor</name>
    <dbReference type="NCBI Taxonomy" id="86335"/>
    <lineage>
        <taxon>Eukaryota</taxon>
        <taxon>Sar</taxon>
        <taxon>Stramenopiles</taxon>
        <taxon>Oomycota</taxon>
        <taxon>Peronosporomycetes</taxon>
        <taxon>Peronosporales</taxon>
        <taxon>Peronosporaceae</taxon>
        <taxon>Peronospora</taxon>
    </lineage>
</organism>
<feature type="compositionally biased region" description="Low complexity" evidence="1">
    <location>
        <begin position="142"/>
        <end position="152"/>
    </location>
</feature>
<feature type="transmembrane region" description="Helical" evidence="2">
    <location>
        <begin position="239"/>
        <end position="262"/>
    </location>
</feature>
<feature type="compositionally biased region" description="Acidic residues" evidence="1">
    <location>
        <begin position="647"/>
        <end position="659"/>
    </location>
</feature>
<feature type="region of interest" description="Disordered" evidence="1">
    <location>
        <begin position="422"/>
        <end position="449"/>
    </location>
</feature>
<evidence type="ECO:0000256" key="2">
    <source>
        <dbReference type="SAM" id="Phobius"/>
    </source>
</evidence>
<keyword evidence="4" id="KW-1185">Reference proteome</keyword>
<feature type="compositionally biased region" description="Basic and acidic residues" evidence="1">
    <location>
        <begin position="102"/>
        <end position="111"/>
    </location>
</feature>
<feature type="region of interest" description="Disordered" evidence="1">
    <location>
        <begin position="551"/>
        <end position="604"/>
    </location>
</feature>
<feature type="compositionally biased region" description="Basic and acidic residues" evidence="1">
    <location>
        <begin position="579"/>
        <end position="598"/>
    </location>
</feature>
<feature type="compositionally biased region" description="Polar residues" evidence="1">
    <location>
        <begin position="183"/>
        <end position="196"/>
    </location>
</feature>
<feature type="region of interest" description="Disordered" evidence="1">
    <location>
        <begin position="85"/>
        <end position="196"/>
    </location>
</feature>
<dbReference type="EMBL" id="CANTFM010002599">
    <property type="protein sequence ID" value="CAI5746575.1"/>
    <property type="molecule type" value="Genomic_DNA"/>
</dbReference>
<name>A0AAV0VFA7_9STRA</name>
<feature type="compositionally biased region" description="Polar residues" evidence="1">
    <location>
        <begin position="113"/>
        <end position="141"/>
    </location>
</feature>
<feature type="region of interest" description="Disordered" evidence="1">
    <location>
        <begin position="639"/>
        <end position="675"/>
    </location>
</feature>
<keyword evidence="2" id="KW-0812">Transmembrane</keyword>
<comment type="caution">
    <text evidence="3">The sequence shown here is derived from an EMBL/GenBank/DDBJ whole genome shotgun (WGS) entry which is preliminary data.</text>
</comment>
<dbReference type="Proteomes" id="UP001162029">
    <property type="component" value="Unassembled WGS sequence"/>
</dbReference>
<feature type="compositionally biased region" description="Low complexity" evidence="1">
    <location>
        <begin position="159"/>
        <end position="182"/>
    </location>
</feature>
<proteinExistence type="predicted"/>